<name>A0ABU3Q830_9SPHN</name>
<dbReference type="Pfam" id="PF13520">
    <property type="entry name" value="AA_permease_2"/>
    <property type="match status" value="1"/>
</dbReference>
<dbReference type="PANTHER" id="PTHR42770">
    <property type="entry name" value="AMINO ACID TRANSPORTER-RELATED"/>
    <property type="match status" value="1"/>
</dbReference>
<comment type="subcellular location">
    <subcellularLocation>
        <location evidence="1">Cell membrane</location>
        <topology evidence="1">Multi-pass membrane protein</topology>
    </subcellularLocation>
</comment>
<dbReference type="EMBL" id="JAVUPU010000005">
    <property type="protein sequence ID" value="MDT9599536.1"/>
    <property type="molecule type" value="Genomic_DNA"/>
</dbReference>
<comment type="caution">
    <text evidence="10">The sequence shown here is derived from an EMBL/GenBank/DDBJ whole genome shotgun (WGS) entry which is preliminary data.</text>
</comment>
<feature type="transmembrane region" description="Helical" evidence="9">
    <location>
        <begin position="158"/>
        <end position="176"/>
    </location>
</feature>
<sequence length="453" mass="47546">MTASPTPRRAFGFWICLALVMGNMIGSGFFLMPASLAPFGWNGAFGWVATTAGALCLAVIFGSLAHAFPKAGGAYAYTRQAFGPTTAFVVAWSYWVSMWVGNAAIATGLVAPLATLFPSIIDHSAIVTIAIVWMVTGINCFSALLTGRVQLLTTILKFAALVAVVLLAALVIGRSGGEVLPPIRLQDLGFGGETGIAAAAALTLWSFLGLESATVPAERVKDPSRTIPRATLAGTAITGCIYLFACSAVALLLPVEQVVKSGAPMADFVALYWGPFAGTMMAAAAVVSAFGALNGWVLLQGEMPWAMAKDGVFPRFLAKTSSRGTPLRAHIVASLLVTLVISFNFTRSIGDLFQFLILLATSAALVVYLACSVGALRLARQGRLPAGRARLLVFLLAALFSCWALYGAGVESLLWGMVLLLSGIPIHFLMRRNLPPGETVSSLGPDDQELNDA</sequence>
<feature type="transmembrane region" description="Helical" evidence="9">
    <location>
        <begin position="273"/>
        <end position="299"/>
    </location>
</feature>
<feature type="transmembrane region" description="Helical" evidence="9">
    <location>
        <begin position="188"/>
        <end position="210"/>
    </location>
</feature>
<feature type="transmembrane region" description="Helical" evidence="9">
    <location>
        <begin position="125"/>
        <end position="146"/>
    </location>
</feature>
<evidence type="ECO:0000256" key="1">
    <source>
        <dbReference type="ARBA" id="ARBA00004651"/>
    </source>
</evidence>
<feature type="transmembrane region" description="Helical" evidence="9">
    <location>
        <begin position="352"/>
        <end position="376"/>
    </location>
</feature>
<evidence type="ECO:0000256" key="3">
    <source>
        <dbReference type="ARBA" id="ARBA00021069"/>
    </source>
</evidence>
<evidence type="ECO:0000256" key="6">
    <source>
        <dbReference type="ARBA" id="ARBA00022989"/>
    </source>
</evidence>
<dbReference type="Proteomes" id="UP001259572">
    <property type="component" value="Unassembled WGS sequence"/>
</dbReference>
<comment type="similarity">
    <text evidence="2">Belongs to the amino acid-polyamine-organocation (APC) superfamily. Basic amino acid/polyamine antiporter (APA) (TC 2.A.3.2) family.</text>
</comment>
<dbReference type="PANTHER" id="PTHR42770:SF18">
    <property type="entry name" value="ARGININE_AGMATINE ANTIPORTER"/>
    <property type="match status" value="1"/>
</dbReference>
<feature type="transmembrane region" description="Helical" evidence="9">
    <location>
        <begin position="231"/>
        <end position="253"/>
    </location>
</feature>
<reference evidence="10 11" key="1">
    <citation type="submission" date="2023-05" db="EMBL/GenBank/DDBJ databases">
        <authorList>
            <person name="Guo Y."/>
        </authorList>
    </citation>
    <scope>NUCLEOTIDE SEQUENCE [LARGE SCALE GENOMIC DNA]</scope>
    <source>
        <strain evidence="10 11">GR2756</strain>
    </source>
</reference>
<keyword evidence="11" id="KW-1185">Reference proteome</keyword>
<organism evidence="10 11">
    <name type="scientific">Sphingosinicella rhizophila</name>
    <dbReference type="NCBI Taxonomy" id="3050082"/>
    <lineage>
        <taxon>Bacteria</taxon>
        <taxon>Pseudomonadati</taxon>
        <taxon>Pseudomonadota</taxon>
        <taxon>Alphaproteobacteria</taxon>
        <taxon>Sphingomonadales</taxon>
        <taxon>Sphingosinicellaceae</taxon>
        <taxon>Sphingosinicella</taxon>
    </lineage>
</organism>
<evidence type="ECO:0000256" key="9">
    <source>
        <dbReference type="SAM" id="Phobius"/>
    </source>
</evidence>
<keyword evidence="5 9" id="KW-0812">Transmembrane</keyword>
<gene>
    <name evidence="10" type="ORF">RQX22_11305</name>
</gene>
<evidence type="ECO:0000256" key="8">
    <source>
        <dbReference type="ARBA" id="ARBA00045636"/>
    </source>
</evidence>
<feature type="transmembrane region" description="Helical" evidence="9">
    <location>
        <begin position="44"/>
        <end position="68"/>
    </location>
</feature>
<feature type="transmembrane region" description="Helical" evidence="9">
    <location>
        <begin position="412"/>
        <end position="430"/>
    </location>
</feature>
<feature type="transmembrane region" description="Helical" evidence="9">
    <location>
        <begin position="327"/>
        <end position="346"/>
    </location>
</feature>
<feature type="transmembrane region" description="Helical" evidence="9">
    <location>
        <begin position="12"/>
        <end position="32"/>
    </location>
</feature>
<evidence type="ECO:0000313" key="11">
    <source>
        <dbReference type="Proteomes" id="UP001259572"/>
    </source>
</evidence>
<dbReference type="InterPro" id="IPR002293">
    <property type="entry name" value="AA/rel_permease1"/>
</dbReference>
<dbReference type="InterPro" id="IPR050367">
    <property type="entry name" value="APC_superfamily"/>
</dbReference>
<feature type="transmembrane region" description="Helical" evidence="9">
    <location>
        <begin position="388"/>
        <end position="406"/>
    </location>
</feature>
<evidence type="ECO:0000256" key="4">
    <source>
        <dbReference type="ARBA" id="ARBA00022475"/>
    </source>
</evidence>
<evidence type="ECO:0000256" key="7">
    <source>
        <dbReference type="ARBA" id="ARBA00023136"/>
    </source>
</evidence>
<proteinExistence type="inferred from homology"/>
<evidence type="ECO:0000313" key="10">
    <source>
        <dbReference type="EMBL" id="MDT9599536.1"/>
    </source>
</evidence>
<feature type="transmembrane region" description="Helical" evidence="9">
    <location>
        <begin position="89"/>
        <end position="113"/>
    </location>
</feature>
<protein>
    <recommendedName>
        <fullName evidence="3">Arginine/agmatine antiporter</fullName>
    </recommendedName>
</protein>
<keyword evidence="7 9" id="KW-0472">Membrane</keyword>
<keyword evidence="6 9" id="KW-1133">Transmembrane helix</keyword>
<dbReference type="RefSeq" id="WP_315726551.1">
    <property type="nucleotide sequence ID" value="NZ_JAVUPU010000005.1"/>
</dbReference>
<evidence type="ECO:0000256" key="2">
    <source>
        <dbReference type="ARBA" id="ARBA00008220"/>
    </source>
</evidence>
<keyword evidence="4" id="KW-1003">Cell membrane</keyword>
<dbReference type="PIRSF" id="PIRSF006060">
    <property type="entry name" value="AA_transporter"/>
    <property type="match status" value="1"/>
</dbReference>
<accession>A0ABU3Q830</accession>
<comment type="function">
    <text evidence="8">Major component of the acid-resistance (AR) system allowing enteric pathogens to survive the acidic environment in the stomach. Exchanges extracellular arginine for its intracellular decarboxylation product agmatine (Agm) thereby expelling intracellular protons. Probably undergoes several conformational states in order to translocate the substrate across the membrane; keeps the substrate accessible to only 1 side of the membrane at a time by opening and closing 3 membrane-internal gates.</text>
</comment>
<dbReference type="Gene3D" id="1.20.1740.10">
    <property type="entry name" value="Amino acid/polyamine transporter I"/>
    <property type="match status" value="1"/>
</dbReference>
<evidence type="ECO:0000256" key="5">
    <source>
        <dbReference type="ARBA" id="ARBA00022692"/>
    </source>
</evidence>